<feature type="compositionally biased region" description="Basic and acidic residues" evidence="11">
    <location>
        <begin position="447"/>
        <end position="456"/>
    </location>
</feature>
<sequence>MLTLRSSIPSSASSRTRLLLKHIHTMSSAPHEVVIVAASRTPVGSLNGTLKTVTAPQLGIVALKHALKTSGVSPADIEEVFMGNVVQAGVGQSPARQVALGAGLSESSDATTINKVCASGLKSIMIAAQSISSGYKSVVAAGGMESMSNAPFLLPRQNPVFGKLEAKDSVETDGLFDVYNNFAMGNCAEATAEKHNISREAQDSHAIESYKRAARAWAAGAFDTEIAPVTIKGKKGDTIVKEDEEYKKVIFEKIPSLSPTFKKNGGTVTAANSSNLNDGGSALILMSAEKAKELGVKPLAKIISYADAGLAPIDFPIAPTVALPKALASANLTVKDIALFEINEAFSVVVRAAEKIMGVEPEKINVNGGAVALGHAIGNSGSRIVVSLVHALKSGEYGAAGICNGGGAASALFSLALTAISKNYCMATLDSPSHLEDSVRLETGSSTEEKISSPVNEKHPETVSVVSVDSKDVDEALELVGMRRTREFTEEYNNKLRRKLGQDILELCKSDVNFNITGFFVWEFPTVYISQRLKLGKYLGVNVILWGIVLMLQAIPNTFGPIFFLRFILGMLESCVAPILILIISMFYKKNEQGISFDPNTKFAPYKILFLMLGGLAILVGTAVLIWMPDSPVHARILSKEERIAAIERVRDDQGGTENKRLKKAQVIEAFTDIRTWLIVISTLVTSIPNGGLSNFGAIILKSFGYTSKQALILGTPGGLIGAFATLSLVASQAAYKFNIFLHLDVIEVLPVESFISLVMEALQNAKGLTQEGLFHLSLDRSDKEALVKAFISSQRHFASTYLSEGKKEFAQWKEASTARQHGDSPAGKSAMKMLSVGGGFPSPVLKPRNAQAHLSPGLNSHRVNYNGSFASDLDNKQKVSTTTHQRGSRSRQPSGRKINQTQRKEDKLDTKRKLSKATEKNGKIHDKEIGPIRKCSGSSDEEREERLAQRRVRKRCKKAVIAPNLKTLSETAATDTEVEEMSRGSATLSKGKRKKSVVKKNSKNKLPAGLALMHGFNASNIGKHRLTVGYGATFGVFNKGRASAKTKVERRTKTKGPSVFSESAFLDKSFSSSKRHNSNPGPKRVFSDISDASTPLIGCKGSGAVDESKTVASAISCSSPRVSLLSSSQLARSSKQDPKLNYESEVWDIEQEFLPKAALSPSRCIVADSRAYKLNLQGTVHEGGNNNTLASTSLSASKSDIDFHEKHNSKPIDALHVDGTSSVAPSQSASQVPAKINSHAPHLSPRMKSKFFESRAVEKNEQRKMSSSPKNLPCHVQDSESHCQSNMSENMIQAQAYAICTKNDKSITSTWSLKGAIEELVAEEREPIISDKKLHIEPDGDWAAIGANSNEQMSCSDDVSISQSVLLEVFGKARYELEGDNSVHRNQTYVFYENISLIEEDHYEPNYRKDAIMGSNCEIYDNEAHMGPADFEHDMLPQDSTCNVIAEIDPDKYLNNCVTLGPGILESELGDEFLEDYDAEIDISVGDAISYGDGSSSDMEISIDAGPSWIMDPDVFSAPFSQGRALLLRSMDLNTQSTGNSESLAGCREHDNHVGSLEDIEFLVAKEFQRKWYPVKF</sequence>
<dbReference type="InterPro" id="IPR036259">
    <property type="entry name" value="MFS_trans_sf"/>
</dbReference>
<comment type="caution">
    <text evidence="15">The sequence shown here is derived from an EMBL/GenBank/DDBJ whole genome shotgun (WGS) entry which is preliminary data.</text>
</comment>
<feature type="transmembrane region" description="Helical" evidence="12">
    <location>
        <begin position="677"/>
        <end position="699"/>
    </location>
</feature>
<dbReference type="InterPro" id="IPR002155">
    <property type="entry name" value="Thiolase"/>
</dbReference>
<dbReference type="NCBIfam" id="TIGR01930">
    <property type="entry name" value="AcCoA-C-Actrans"/>
    <property type="match status" value="1"/>
</dbReference>
<dbReference type="PANTHER" id="PTHR18919">
    <property type="entry name" value="ACETYL-COA C-ACYLTRANSFERASE"/>
    <property type="match status" value="1"/>
</dbReference>
<evidence type="ECO:0000256" key="12">
    <source>
        <dbReference type="SAM" id="Phobius"/>
    </source>
</evidence>
<evidence type="ECO:0000259" key="13">
    <source>
        <dbReference type="Pfam" id="PF00108"/>
    </source>
</evidence>
<dbReference type="InterPro" id="IPR016039">
    <property type="entry name" value="Thiolase-like"/>
</dbReference>
<proteinExistence type="inferred from homology"/>
<name>A0A4S4LLR2_9AGAM</name>
<dbReference type="InterPro" id="IPR020615">
    <property type="entry name" value="Thiolase_acyl_enz_int_AS"/>
</dbReference>
<evidence type="ECO:0000256" key="5">
    <source>
        <dbReference type="ARBA" id="ARBA00022679"/>
    </source>
</evidence>
<dbReference type="Gene3D" id="1.20.1250.20">
    <property type="entry name" value="MFS general substrate transporter like domains"/>
    <property type="match status" value="1"/>
</dbReference>
<dbReference type="Gene3D" id="3.40.47.10">
    <property type="match status" value="2"/>
</dbReference>
<dbReference type="OrthoDB" id="5404651at2759"/>
<evidence type="ECO:0000256" key="8">
    <source>
        <dbReference type="ARBA" id="ARBA00022958"/>
    </source>
</evidence>
<feature type="transmembrane region" description="Helical" evidence="12">
    <location>
        <begin position="711"/>
        <end position="731"/>
    </location>
</feature>
<accession>A0A4S4LLR2</accession>
<dbReference type="CDD" id="cd00751">
    <property type="entry name" value="thiolase"/>
    <property type="match status" value="1"/>
</dbReference>
<dbReference type="Pfam" id="PF02803">
    <property type="entry name" value="Thiolase_C"/>
    <property type="match status" value="1"/>
</dbReference>
<evidence type="ECO:0000256" key="2">
    <source>
        <dbReference type="ARBA" id="ARBA00010982"/>
    </source>
</evidence>
<organism evidence="15 16">
    <name type="scientific">Phellinidium pouzarii</name>
    <dbReference type="NCBI Taxonomy" id="167371"/>
    <lineage>
        <taxon>Eukaryota</taxon>
        <taxon>Fungi</taxon>
        <taxon>Dikarya</taxon>
        <taxon>Basidiomycota</taxon>
        <taxon>Agaricomycotina</taxon>
        <taxon>Agaricomycetes</taxon>
        <taxon>Hymenochaetales</taxon>
        <taxon>Hymenochaetaceae</taxon>
        <taxon>Phellinidium</taxon>
    </lineage>
</organism>
<dbReference type="GO" id="GO:0046872">
    <property type="term" value="F:metal ion binding"/>
    <property type="evidence" value="ECO:0007669"/>
    <property type="project" value="UniProtKB-KW"/>
</dbReference>
<dbReference type="GO" id="GO:0005739">
    <property type="term" value="C:mitochondrion"/>
    <property type="evidence" value="ECO:0007669"/>
    <property type="project" value="UniProtKB-SubCell"/>
</dbReference>
<dbReference type="EMBL" id="SGPK01000001">
    <property type="protein sequence ID" value="THH12388.1"/>
    <property type="molecule type" value="Genomic_DNA"/>
</dbReference>
<feature type="transmembrane region" description="Helical" evidence="12">
    <location>
        <begin position="562"/>
        <end position="588"/>
    </location>
</feature>
<dbReference type="GO" id="GO:0003985">
    <property type="term" value="F:acetyl-CoA C-acetyltransferase activity"/>
    <property type="evidence" value="ECO:0007669"/>
    <property type="project" value="UniProtKB-EC"/>
</dbReference>
<feature type="domain" description="Thiolase C-terminal" evidence="14">
    <location>
        <begin position="297"/>
        <end position="412"/>
    </location>
</feature>
<dbReference type="FunFam" id="3.40.47.10:FF:000007">
    <property type="entry name" value="acetyl-CoA acetyltransferase, mitochondrial"/>
    <property type="match status" value="1"/>
</dbReference>
<dbReference type="GO" id="GO:0006635">
    <property type="term" value="P:fatty acid beta-oxidation"/>
    <property type="evidence" value="ECO:0007669"/>
    <property type="project" value="TreeGrafter"/>
</dbReference>
<evidence type="ECO:0000256" key="4">
    <source>
        <dbReference type="ARBA" id="ARBA00012705"/>
    </source>
</evidence>
<comment type="similarity">
    <text evidence="2">Belongs to the thiolase-like superfamily. Thiolase family.</text>
</comment>
<dbReference type="Pfam" id="PF00108">
    <property type="entry name" value="Thiolase_N"/>
    <property type="match status" value="1"/>
</dbReference>
<dbReference type="PROSITE" id="PS00098">
    <property type="entry name" value="THIOLASE_1"/>
    <property type="match status" value="1"/>
</dbReference>
<dbReference type="Proteomes" id="UP000308199">
    <property type="component" value="Unassembled WGS sequence"/>
</dbReference>
<evidence type="ECO:0000256" key="10">
    <source>
        <dbReference type="ARBA" id="ARBA00023315"/>
    </source>
</evidence>
<keyword evidence="7" id="KW-0809">Transit peptide</keyword>
<comment type="subunit">
    <text evidence="3">Homotetramer.</text>
</comment>
<keyword evidence="12" id="KW-0812">Transmembrane</keyword>
<evidence type="ECO:0000256" key="7">
    <source>
        <dbReference type="ARBA" id="ARBA00022946"/>
    </source>
</evidence>
<feature type="transmembrane region" description="Helical" evidence="12">
    <location>
        <begin position="538"/>
        <end position="556"/>
    </location>
</feature>
<keyword evidence="6" id="KW-0479">Metal-binding</keyword>
<dbReference type="PANTHER" id="PTHR18919:SF156">
    <property type="entry name" value="ACETYL-COA ACETYLTRANSFERASE, MITOCHONDRIAL"/>
    <property type="match status" value="1"/>
</dbReference>
<feature type="compositionally biased region" description="Polar residues" evidence="11">
    <location>
        <begin position="858"/>
        <end position="870"/>
    </location>
</feature>
<feature type="domain" description="Thiolase N-terminal" evidence="13">
    <location>
        <begin position="33"/>
        <end position="288"/>
    </location>
</feature>
<keyword evidence="16" id="KW-1185">Reference proteome</keyword>
<gene>
    <name evidence="15" type="ORF">EW145_g45</name>
</gene>
<reference evidence="15 16" key="1">
    <citation type="submission" date="2019-02" db="EMBL/GenBank/DDBJ databases">
        <title>Genome sequencing of the rare red list fungi Phellinidium pouzarii.</title>
        <authorList>
            <person name="Buettner E."/>
            <person name="Kellner H."/>
        </authorList>
    </citation>
    <scope>NUCLEOTIDE SEQUENCE [LARGE SCALE GENOMIC DNA]</scope>
    <source>
        <strain evidence="15 16">DSM 108285</strain>
    </source>
</reference>
<evidence type="ECO:0000259" key="14">
    <source>
        <dbReference type="Pfam" id="PF02803"/>
    </source>
</evidence>
<dbReference type="InterPro" id="IPR020617">
    <property type="entry name" value="Thiolase_C"/>
</dbReference>
<feature type="region of interest" description="Disordered" evidence="11">
    <location>
        <begin position="1260"/>
        <end position="1279"/>
    </location>
</feature>
<dbReference type="InterPro" id="IPR020616">
    <property type="entry name" value="Thiolase_N"/>
</dbReference>
<keyword evidence="5" id="KW-0808">Transferase</keyword>
<comment type="subcellular location">
    <subcellularLocation>
        <location evidence="1">Mitochondrion</location>
    </subcellularLocation>
</comment>
<dbReference type="PROSITE" id="PS00099">
    <property type="entry name" value="THIOLASE_3"/>
    <property type="match status" value="1"/>
</dbReference>
<feature type="region of interest" description="Disordered" evidence="11">
    <location>
        <begin position="814"/>
        <end position="924"/>
    </location>
</feature>
<feature type="region of interest" description="Disordered" evidence="11">
    <location>
        <begin position="437"/>
        <end position="456"/>
    </location>
</feature>
<keyword evidence="8" id="KW-0630">Potassium</keyword>
<keyword evidence="12" id="KW-1133">Transmembrane helix</keyword>
<evidence type="ECO:0000256" key="1">
    <source>
        <dbReference type="ARBA" id="ARBA00004173"/>
    </source>
</evidence>
<feature type="transmembrane region" description="Helical" evidence="12">
    <location>
        <begin position="608"/>
        <end position="628"/>
    </location>
</feature>
<dbReference type="SUPFAM" id="SSF103473">
    <property type="entry name" value="MFS general substrate transporter"/>
    <property type="match status" value="1"/>
</dbReference>
<keyword evidence="12" id="KW-0472">Membrane</keyword>
<dbReference type="EC" id="2.3.1.9" evidence="4"/>
<evidence type="ECO:0000256" key="9">
    <source>
        <dbReference type="ARBA" id="ARBA00023128"/>
    </source>
</evidence>
<keyword evidence="9" id="KW-0496">Mitochondrion</keyword>
<evidence type="ECO:0000256" key="11">
    <source>
        <dbReference type="SAM" id="MobiDB-lite"/>
    </source>
</evidence>
<dbReference type="InterPro" id="IPR020610">
    <property type="entry name" value="Thiolase_AS"/>
</dbReference>
<protein>
    <recommendedName>
        <fullName evidence="4">acetyl-CoA C-acetyltransferase</fullName>
        <ecNumber evidence="4">2.3.1.9</ecNumber>
    </recommendedName>
</protein>
<feature type="compositionally biased region" description="Basic and acidic residues" evidence="11">
    <location>
        <begin position="903"/>
        <end position="924"/>
    </location>
</feature>
<keyword evidence="10" id="KW-0012">Acyltransferase</keyword>
<dbReference type="SUPFAM" id="SSF53901">
    <property type="entry name" value="Thiolase-like"/>
    <property type="match status" value="2"/>
</dbReference>
<evidence type="ECO:0000313" key="15">
    <source>
        <dbReference type="EMBL" id="THH12388.1"/>
    </source>
</evidence>
<evidence type="ECO:0000256" key="6">
    <source>
        <dbReference type="ARBA" id="ARBA00022723"/>
    </source>
</evidence>
<evidence type="ECO:0000256" key="3">
    <source>
        <dbReference type="ARBA" id="ARBA00011881"/>
    </source>
</evidence>
<evidence type="ECO:0000313" key="16">
    <source>
        <dbReference type="Proteomes" id="UP000308199"/>
    </source>
</evidence>